<feature type="transmembrane region" description="Helical" evidence="1">
    <location>
        <begin position="73"/>
        <end position="91"/>
    </location>
</feature>
<feature type="transmembrane region" description="Helical" evidence="1">
    <location>
        <begin position="12"/>
        <end position="32"/>
    </location>
</feature>
<keyword evidence="3" id="KW-1185">Reference proteome</keyword>
<proteinExistence type="predicted"/>
<dbReference type="Proteomes" id="UP000308530">
    <property type="component" value="Chromosome"/>
</dbReference>
<feature type="transmembrane region" description="Helical" evidence="1">
    <location>
        <begin position="44"/>
        <end position="61"/>
    </location>
</feature>
<reference evidence="2 3" key="1">
    <citation type="submission" date="2020-06" db="EMBL/GenBank/DDBJ databases">
        <title>Genome sequence of Rhizobium sp strain ADMK78.</title>
        <authorList>
            <person name="Rahi P."/>
        </authorList>
    </citation>
    <scope>NUCLEOTIDE SEQUENCE [LARGE SCALE GENOMIC DNA]</scope>
    <source>
        <strain evidence="2 3">ADMK78</strain>
    </source>
</reference>
<protein>
    <submittedName>
        <fullName evidence="2">DUF2306 domain-containing protein</fullName>
    </submittedName>
</protein>
<dbReference type="RefSeq" id="WP_138286487.1">
    <property type="nucleotide sequence ID" value="NZ_CP058350.1"/>
</dbReference>
<organism evidence="2 3">
    <name type="scientific">Peteryoungia desertarenae</name>
    <dbReference type="NCBI Taxonomy" id="1813451"/>
    <lineage>
        <taxon>Bacteria</taxon>
        <taxon>Pseudomonadati</taxon>
        <taxon>Pseudomonadota</taxon>
        <taxon>Alphaproteobacteria</taxon>
        <taxon>Hyphomicrobiales</taxon>
        <taxon>Rhizobiaceae</taxon>
        <taxon>Peteryoungia</taxon>
    </lineage>
</organism>
<sequence>MSIDPLLDASHAIQLHVLAALLALVVGVFLLAGKKGTGVHRLLGRLWIALMIATALSSFFIRTIDVVFGFGPIHLLSVLVLHGCGEVVYSARRGQIEAHRRHVTTLYAMALLGAGAFTLLPGRAMHRVFFGGDDGNGYFLALFAILLVAAFVFVRLGHRRFSLPLFQKS</sequence>
<evidence type="ECO:0000313" key="3">
    <source>
        <dbReference type="Proteomes" id="UP000308530"/>
    </source>
</evidence>
<dbReference type="Pfam" id="PF10067">
    <property type="entry name" value="DUF2306"/>
    <property type="match status" value="1"/>
</dbReference>
<dbReference type="InterPro" id="IPR018750">
    <property type="entry name" value="DUF2306_membrane"/>
</dbReference>
<keyword evidence="1" id="KW-0472">Membrane</keyword>
<name>A0ABX6QQJ5_9HYPH</name>
<evidence type="ECO:0000256" key="1">
    <source>
        <dbReference type="SAM" id="Phobius"/>
    </source>
</evidence>
<accession>A0ABX6QQJ5</accession>
<dbReference type="EMBL" id="CP058350">
    <property type="protein sequence ID" value="QLF70916.1"/>
    <property type="molecule type" value="Genomic_DNA"/>
</dbReference>
<keyword evidence="1" id="KW-0812">Transmembrane</keyword>
<gene>
    <name evidence="2" type="ORF">FE840_015955</name>
</gene>
<evidence type="ECO:0000313" key="2">
    <source>
        <dbReference type="EMBL" id="QLF70916.1"/>
    </source>
</evidence>
<keyword evidence="1" id="KW-1133">Transmembrane helix</keyword>
<feature type="transmembrane region" description="Helical" evidence="1">
    <location>
        <begin position="103"/>
        <end position="125"/>
    </location>
</feature>
<feature type="transmembrane region" description="Helical" evidence="1">
    <location>
        <begin position="137"/>
        <end position="156"/>
    </location>
</feature>